<evidence type="ECO:0000313" key="3">
    <source>
        <dbReference type="Proteomes" id="UP000597762"/>
    </source>
</evidence>
<keyword evidence="1" id="KW-0472">Membrane</keyword>
<keyword evidence="3" id="KW-1185">Reference proteome</keyword>
<keyword evidence="1" id="KW-1133">Transmembrane helix</keyword>
<comment type="caution">
    <text evidence="2">The sequence shown here is derived from an EMBL/GenBank/DDBJ whole genome shotgun (WGS) entry which is preliminary data.</text>
</comment>
<name>A0A812E843_ACAPH</name>
<organism evidence="2 3">
    <name type="scientific">Acanthosepion pharaonis</name>
    <name type="common">Pharaoh cuttlefish</name>
    <name type="synonym">Sepia pharaonis</name>
    <dbReference type="NCBI Taxonomy" id="158019"/>
    <lineage>
        <taxon>Eukaryota</taxon>
        <taxon>Metazoa</taxon>
        <taxon>Spiralia</taxon>
        <taxon>Lophotrochozoa</taxon>
        <taxon>Mollusca</taxon>
        <taxon>Cephalopoda</taxon>
        <taxon>Coleoidea</taxon>
        <taxon>Decapodiformes</taxon>
        <taxon>Sepiida</taxon>
        <taxon>Sepiina</taxon>
        <taxon>Sepiidae</taxon>
        <taxon>Acanthosepion</taxon>
    </lineage>
</organism>
<evidence type="ECO:0000313" key="2">
    <source>
        <dbReference type="EMBL" id="CAE1315616.1"/>
    </source>
</evidence>
<reference evidence="2" key="1">
    <citation type="submission" date="2021-01" db="EMBL/GenBank/DDBJ databases">
        <authorList>
            <person name="Li R."/>
            <person name="Bekaert M."/>
        </authorList>
    </citation>
    <scope>NUCLEOTIDE SEQUENCE</scope>
    <source>
        <strain evidence="2">Farmed</strain>
    </source>
</reference>
<dbReference type="EMBL" id="CAHIKZ030004799">
    <property type="protein sequence ID" value="CAE1315616.1"/>
    <property type="molecule type" value="Genomic_DNA"/>
</dbReference>
<proteinExistence type="predicted"/>
<feature type="transmembrane region" description="Helical" evidence="1">
    <location>
        <begin position="90"/>
        <end position="113"/>
    </location>
</feature>
<feature type="transmembrane region" description="Helical" evidence="1">
    <location>
        <begin position="134"/>
        <end position="157"/>
    </location>
</feature>
<keyword evidence="1" id="KW-0812">Transmembrane</keyword>
<evidence type="ECO:0000256" key="1">
    <source>
        <dbReference type="SAM" id="Phobius"/>
    </source>
</evidence>
<sequence length="176" mass="20507">MALCCFLFSLILLFINTSFLHTFSFYTIIYLSLSLCFSTLSHFPQASCYLKSIPPSIYIHTFPLFLSFLSFSSFSYLSLNQYTCTLSLSFYHFLSFSSFSYLSLSQYTCTLSFSFHHFPSFSSFSYLSLSQYTYTLSLSLIYTPLYIHTLFLFTTIFPLSPFLPYTHFYYSSLICS</sequence>
<protein>
    <submittedName>
        <fullName evidence="2">Uncharacterized protein</fullName>
    </submittedName>
</protein>
<feature type="transmembrane region" description="Helical" evidence="1">
    <location>
        <begin position="57"/>
        <end position="78"/>
    </location>
</feature>
<dbReference type="AlphaFoldDB" id="A0A812E843"/>
<gene>
    <name evidence="2" type="ORF">SPHA_66510</name>
</gene>
<dbReference type="Proteomes" id="UP000597762">
    <property type="component" value="Unassembled WGS sequence"/>
</dbReference>
<accession>A0A812E843</accession>